<dbReference type="InterPro" id="IPR006362">
    <property type="entry name" value="Cbl_synth_CobM/CibF"/>
</dbReference>
<dbReference type="EMBL" id="UINC01022716">
    <property type="protein sequence ID" value="SVA92903.1"/>
    <property type="molecule type" value="Genomic_DNA"/>
</dbReference>
<dbReference type="Gene3D" id="3.40.1010.10">
    <property type="entry name" value="Cobalt-precorrin-4 Transmethylase, Domain 1"/>
    <property type="match status" value="1"/>
</dbReference>
<evidence type="ECO:0000256" key="3">
    <source>
        <dbReference type="ARBA" id="ARBA00022603"/>
    </source>
</evidence>
<evidence type="ECO:0000259" key="6">
    <source>
        <dbReference type="Pfam" id="PF00590"/>
    </source>
</evidence>
<dbReference type="GO" id="GO:0046026">
    <property type="term" value="F:precorrin-4 C11-methyltransferase activity"/>
    <property type="evidence" value="ECO:0007669"/>
    <property type="project" value="InterPro"/>
</dbReference>
<evidence type="ECO:0000256" key="2">
    <source>
        <dbReference type="ARBA" id="ARBA00022573"/>
    </source>
</evidence>
<evidence type="ECO:0000256" key="5">
    <source>
        <dbReference type="ARBA" id="ARBA00022691"/>
    </source>
</evidence>
<dbReference type="Pfam" id="PF00590">
    <property type="entry name" value="TP_methylase"/>
    <property type="match status" value="1"/>
</dbReference>
<dbReference type="InterPro" id="IPR014777">
    <property type="entry name" value="4pyrrole_Mease_sub1"/>
</dbReference>
<dbReference type="GO" id="GO:0009236">
    <property type="term" value="P:cobalamin biosynthetic process"/>
    <property type="evidence" value="ECO:0007669"/>
    <property type="project" value="UniProtKB-KW"/>
</dbReference>
<dbReference type="PANTHER" id="PTHR45790:SF4">
    <property type="entry name" value="COBALT-PRECORRIN-4 C(11)-METHYLTRANSFERASE"/>
    <property type="match status" value="1"/>
</dbReference>
<dbReference type="InterPro" id="IPR000878">
    <property type="entry name" value="4pyrrol_Mease"/>
</dbReference>
<protein>
    <recommendedName>
        <fullName evidence="6">Tetrapyrrole methylase domain-containing protein</fullName>
    </recommendedName>
</protein>
<dbReference type="NCBIfam" id="TIGR01465">
    <property type="entry name" value="cobM_cbiF"/>
    <property type="match status" value="1"/>
</dbReference>
<gene>
    <name evidence="7" type="ORF">METZ01_LOCUS145757</name>
</gene>
<dbReference type="SUPFAM" id="SSF53790">
    <property type="entry name" value="Tetrapyrrole methylase"/>
    <property type="match status" value="1"/>
</dbReference>
<dbReference type="InterPro" id="IPR014776">
    <property type="entry name" value="4pyrrole_Mease_sub2"/>
</dbReference>
<organism evidence="7">
    <name type="scientific">marine metagenome</name>
    <dbReference type="NCBI Taxonomy" id="408172"/>
    <lineage>
        <taxon>unclassified sequences</taxon>
        <taxon>metagenomes</taxon>
        <taxon>ecological metagenomes</taxon>
    </lineage>
</organism>
<evidence type="ECO:0000256" key="1">
    <source>
        <dbReference type="ARBA" id="ARBA00005879"/>
    </source>
</evidence>
<dbReference type="CDD" id="cd11641">
    <property type="entry name" value="Precorrin-4_C11-MT"/>
    <property type="match status" value="1"/>
</dbReference>
<keyword evidence="3" id="KW-0489">Methyltransferase</keyword>
<feature type="non-terminal residue" evidence="7">
    <location>
        <position position="1"/>
    </location>
</feature>
<feature type="domain" description="Tetrapyrrole methylase" evidence="6">
    <location>
        <begin position="1"/>
        <end position="190"/>
    </location>
</feature>
<evidence type="ECO:0000256" key="4">
    <source>
        <dbReference type="ARBA" id="ARBA00022679"/>
    </source>
</evidence>
<dbReference type="GO" id="GO:0032259">
    <property type="term" value="P:methylation"/>
    <property type="evidence" value="ECO:0007669"/>
    <property type="project" value="UniProtKB-KW"/>
</dbReference>
<evidence type="ECO:0000313" key="7">
    <source>
        <dbReference type="EMBL" id="SVA92903.1"/>
    </source>
</evidence>
<proteinExistence type="inferred from homology"/>
<dbReference type="InterPro" id="IPR050161">
    <property type="entry name" value="Siro_Cobalamin_biosynth"/>
</dbReference>
<dbReference type="PANTHER" id="PTHR45790">
    <property type="entry name" value="SIROHEME SYNTHASE-RELATED"/>
    <property type="match status" value="1"/>
</dbReference>
<reference evidence="7" key="1">
    <citation type="submission" date="2018-05" db="EMBL/GenBank/DDBJ databases">
        <authorList>
            <person name="Lanie J.A."/>
            <person name="Ng W.-L."/>
            <person name="Kazmierczak K.M."/>
            <person name="Andrzejewski T.M."/>
            <person name="Davidsen T.M."/>
            <person name="Wayne K.J."/>
            <person name="Tettelin H."/>
            <person name="Glass J.I."/>
            <person name="Rusch D."/>
            <person name="Podicherti R."/>
            <person name="Tsui H.-C.T."/>
            <person name="Winkler M.E."/>
        </authorList>
    </citation>
    <scope>NUCLEOTIDE SEQUENCE</scope>
</reference>
<keyword evidence="2" id="KW-0169">Cobalamin biosynthesis</keyword>
<keyword evidence="5" id="KW-0949">S-adenosyl-L-methionine</keyword>
<dbReference type="InterPro" id="IPR035996">
    <property type="entry name" value="4pyrrol_Methylase_sf"/>
</dbReference>
<dbReference type="AlphaFoldDB" id="A0A381ZVY9"/>
<name>A0A381ZVY9_9ZZZZ</name>
<sequence length="240" mass="26817">VKAKKLIQNADVVVYSGSLIPPEILKLCKKAKTYDAAKLVREEIFDLLKKNAKKGKRVVRLHDGDPSIYGAIREQMDNLYKEKIDSVIIPGVTSFLASAAALGVQLTLPGVTQTMIISRAEKRTKVPKREKISELAKHRATMIFYLSVHLLSSIVKESLAGGYQKSTPVGVVYRASWADEKIITGTLETITKRVRDQKITRTAIIIIGDVIKPKSYEYSRLYDKSFSHGFRKAHSKSSKN</sequence>
<dbReference type="Gene3D" id="3.30.950.10">
    <property type="entry name" value="Methyltransferase, Cobalt-precorrin-4 Transmethylase, Domain 2"/>
    <property type="match status" value="1"/>
</dbReference>
<comment type="similarity">
    <text evidence="1">Belongs to the precorrin methyltransferase family.</text>
</comment>
<accession>A0A381ZVY9</accession>
<keyword evidence="4" id="KW-0808">Transferase</keyword>